<name>A0ABQ4S1E8_9HYPH</name>
<comment type="caution">
    <text evidence="1">The sequence shown here is derived from an EMBL/GenBank/DDBJ whole genome shotgun (WGS) entry which is preliminary data.</text>
</comment>
<dbReference type="EMBL" id="BPQP01000072">
    <property type="protein sequence ID" value="GJD96935.1"/>
    <property type="molecule type" value="Genomic_DNA"/>
</dbReference>
<proteinExistence type="predicted"/>
<gene>
    <name evidence="1" type="ORF">OCOJLMKI_4163</name>
</gene>
<sequence>MSQRGGRFILLAAFVGLGAALLAPATGLVSLPAAIGSLSLDAAPLLAGIRETVRPPAPERPHLPAQRSVVEEGRVVVRLDEAERTRVGLETMVAAVEPHREEMQAYGSVLDLARVTDLTNSYAAAKAGLQTAQARADVSRNAYLRARNLGPYATTVQVETTEGTFQTDQAALAAAESQLRTLAATAQQEWGPVIGRAIVERSPVITRLIERVEFLVQVTLPPGETLKGAPTSAFAEVPPQSERIALRYVSPATRTDPRIQGLSFFYTVAGDSGFLPGMSMLAFLASDRTIRGITVPEDAVVHWGGQTWIYRGVGPNAFARHPLKGDGPMSADAYVIEDLPDRTEIVLRGAQALLSEEMKAQLQVSGGADDD</sequence>
<protein>
    <recommendedName>
        <fullName evidence="3">Multidrug transporter</fullName>
    </recommendedName>
</protein>
<evidence type="ECO:0000313" key="1">
    <source>
        <dbReference type="EMBL" id="GJD96935.1"/>
    </source>
</evidence>
<organism evidence="1 2">
    <name type="scientific">Methylobacterium iners</name>
    <dbReference type="NCBI Taxonomy" id="418707"/>
    <lineage>
        <taxon>Bacteria</taxon>
        <taxon>Pseudomonadati</taxon>
        <taxon>Pseudomonadota</taxon>
        <taxon>Alphaproteobacteria</taxon>
        <taxon>Hyphomicrobiales</taxon>
        <taxon>Methylobacteriaceae</taxon>
        <taxon>Methylobacterium</taxon>
    </lineage>
</organism>
<evidence type="ECO:0000313" key="2">
    <source>
        <dbReference type="Proteomes" id="UP001055125"/>
    </source>
</evidence>
<keyword evidence="2" id="KW-1185">Reference proteome</keyword>
<dbReference type="RefSeq" id="WP_238246026.1">
    <property type="nucleotide sequence ID" value="NZ_BPQP01000072.1"/>
</dbReference>
<reference evidence="1" key="1">
    <citation type="journal article" date="2021" name="Front. Microbiol.">
        <title>Comprehensive Comparative Genomics and Phenotyping of Methylobacterium Species.</title>
        <authorList>
            <person name="Alessa O."/>
            <person name="Ogura Y."/>
            <person name="Fujitani Y."/>
            <person name="Takami H."/>
            <person name="Hayashi T."/>
            <person name="Sahin N."/>
            <person name="Tani A."/>
        </authorList>
    </citation>
    <scope>NUCLEOTIDE SEQUENCE</scope>
    <source>
        <strain evidence="1">DSM 19015</strain>
    </source>
</reference>
<accession>A0ABQ4S1E8</accession>
<evidence type="ECO:0008006" key="3">
    <source>
        <dbReference type="Google" id="ProtNLM"/>
    </source>
</evidence>
<reference evidence="1" key="2">
    <citation type="submission" date="2021-08" db="EMBL/GenBank/DDBJ databases">
        <authorList>
            <person name="Tani A."/>
            <person name="Ola A."/>
            <person name="Ogura Y."/>
            <person name="Katsura K."/>
            <person name="Hayashi T."/>
        </authorList>
    </citation>
    <scope>NUCLEOTIDE SEQUENCE</scope>
    <source>
        <strain evidence="1">DSM 19015</strain>
    </source>
</reference>
<dbReference type="Proteomes" id="UP001055125">
    <property type="component" value="Unassembled WGS sequence"/>
</dbReference>